<dbReference type="Gene3D" id="3.40.50.720">
    <property type="entry name" value="NAD(P)-binding Rossmann-like Domain"/>
    <property type="match status" value="1"/>
</dbReference>
<reference evidence="5" key="1">
    <citation type="submission" date="2025-08" db="UniProtKB">
        <authorList>
            <consortium name="Ensembl"/>
        </authorList>
    </citation>
    <scope>IDENTIFICATION</scope>
</reference>
<accession>A0A8C9AQB2</accession>
<dbReference type="GeneTree" id="ENSGT00940000154118"/>
<dbReference type="Ensembl" id="ENSPSMT00000039120.1">
    <property type="protein sequence ID" value="ENSPSMP00000033958.1"/>
    <property type="gene ID" value="ENSPSMG00000023390.1"/>
</dbReference>
<dbReference type="PRINTS" id="PR00080">
    <property type="entry name" value="SDRFAMILY"/>
</dbReference>
<proteinExistence type="inferred from homology"/>
<comment type="similarity">
    <text evidence="1 2">Belongs to the short-chain dehydrogenases/reductases (SDR) family.</text>
</comment>
<evidence type="ECO:0000256" key="4">
    <source>
        <dbReference type="SAM" id="SignalP"/>
    </source>
</evidence>
<evidence type="ECO:0000256" key="3">
    <source>
        <dbReference type="SAM" id="Phobius"/>
    </source>
</evidence>
<feature type="chain" id="PRO_5034283573" description="Retinol dehydrogenase 16" evidence="4">
    <location>
        <begin position="20"/>
        <end position="219"/>
    </location>
</feature>
<keyword evidence="4" id="KW-0732">Signal</keyword>
<dbReference type="GO" id="GO:0008202">
    <property type="term" value="P:steroid metabolic process"/>
    <property type="evidence" value="ECO:0007669"/>
    <property type="project" value="TreeGrafter"/>
</dbReference>
<evidence type="ECO:0000256" key="1">
    <source>
        <dbReference type="ARBA" id="ARBA00006484"/>
    </source>
</evidence>
<reference evidence="5" key="2">
    <citation type="submission" date="2025-09" db="UniProtKB">
        <authorList>
            <consortium name="Ensembl"/>
        </authorList>
    </citation>
    <scope>IDENTIFICATION</scope>
</reference>
<keyword evidence="3" id="KW-1133">Transmembrane helix</keyword>
<dbReference type="AlphaFoldDB" id="A0A8C9AQB2"/>
<name>A0A8C9AQB2_PROSS</name>
<keyword evidence="3" id="KW-0812">Transmembrane</keyword>
<evidence type="ECO:0008006" key="7">
    <source>
        <dbReference type="Google" id="ProtNLM"/>
    </source>
</evidence>
<dbReference type="InterPro" id="IPR002347">
    <property type="entry name" value="SDR_fam"/>
</dbReference>
<protein>
    <recommendedName>
        <fullName evidence="7">Retinol dehydrogenase 16</fullName>
    </recommendedName>
</protein>
<dbReference type="PRINTS" id="PR00081">
    <property type="entry name" value="GDHRDH"/>
</dbReference>
<dbReference type="SUPFAM" id="SSF51735">
    <property type="entry name" value="NAD(P)-binding Rossmann-fold domains"/>
    <property type="match status" value="1"/>
</dbReference>
<dbReference type="PANTHER" id="PTHR43313">
    <property type="entry name" value="SHORT-CHAIN DEHYDROGENASE/REDUCTASE FAMILY 9C"/>
    <property type="match status" value="1"/>
</dbReference>
<feature type="transmembrane region" description="Helical" evidence="3">
    <location>
        <begin position="47"/>
        <end position="70"/>
    </location>
</feature>
<sequence length="219" mass="24426">MHTVLCCFLYFPLSPGLWGLVNNGGISGLLAPNEWLTKQDFVTVLDMNLLGMIEVTLSLLPLVSMARGCVVNMSSVMGRLSFLGGGYFISKYGIEAFSDSLRRELAPFGVKVTVIEPGSFKTNMNDMERLLRQVQEGWDRARPKIKEVYGEKFLASCELTTIGTTVMDCMEHALTACHPHTRYLAGWDAKLFYLPMSYMPTFLADAILTWVLPRPAKAL</sequence>
<dbReference type="Pfam" id="PF00106">
    <property type="entry name" value="adh_short"/>
    <property type="match status" value="1"/>
</dbReference>
<evidence type="ECO:0000313" key="6">
    <source>
        <dbReference type="Proteomes" id="UP000694414"/>
    </source>
</evidence>
<organism evidence="5 6">
    <name type="scientific">Prolemur simus</name>
    <name type="common">Greater bamboo lemur</name>
    <name type="synonym">Hapalemur simus</name>
    <dbReference type="NCBI Taxonomy" id="1328070"/>
    <lineage>
        <taxon>Eukaryota</taxon>
        <taxon>Metazoa</taxon>
        <taxon>Chordata</taxon>
        <taxon>Craniata</taxon>
        <taxon>Vertebrata</taxon>
        <taxon>Euteleostomi</taxon>
        <taxon>Mammalia</taxon>
        <taxon>Eutheria</taxon>
        <taxon>Euarchontoglires</taxon>
        <taxon>Primates</taxon>
        <taxon>Strepsirrhini</taxon>
        <taxon>Lemuriformes</taxon>
        <taxon>Lemuridae</taxon>
        <taxon>Prolemur</taxon>
    </lineage>
</organism>
<evidence type="ECO:0000313" key="5">
    <source>
        <dbReference type="Ensembl" id="ENSPSMP00000033958.1"/>
    </source>
</evidence>
<dbReference type="Proteomes" id="UP000694414">
    <property type="component" value="Unplaced"/>
</dbReference>
<dbReference type="GO" id="GO:0016616">
    <property type="term" value="F:oxidoreductase activity, acting on the CH-OH group of donors, NAD or NADP as acceptor"/>
    <property type="evidence" value="ECO:0007669"/>
    <property type="project" value="UniProtKB-ARBA"/>
</dbReference>
<keyword evidence="3" id="KW-0472">Membrane</keyword>
<keyword evidence="6" id="KW-1185">Reference proteome</keyword>
<dbReference type="InterPro" id="IPR036291">
    <property type="entry name" value="NAD(P)-bd_dom_sf"/>
</dbReference>
<dbReference type="PANTHER" id="PTHR43313:SF11">
    <property type="entry name" value="RETINOL DEHYDROGENASE 16"/>
    <property type="match status" value="1"/>
</dbReference>
<feature type="signal peptide" evidence="4">
    <location>
        <begin position="1"/>
        <end position="19"/>
    </location>
</feature>
<feature type="transmembrane region" description="Helical" evidence="3">
    <location>
        <begin position="191"/>
        <end position="212"/>
    </location>
</feature>
<evidence type="ECO:0000256" key="2">
    <source>
        <dbReference type="RuleBase" id="RU000363"/>
    </source>
</evidence>